<evidence type="ECO:0000313" key="2">
    <source>
        <dbReference type="Proteomes" id="UP001489719"/>
    </source>
</evidence>
<proteinExistence type="predicted"/>
<accession>A0ACC3TD22</accession>
<keyword evidence="2" id="KW-1185">Reference proteome</keyword>
<dbReference type="Proteomes" id="UP001489719">
    <property type="component" value="Unassembled WGS sequence"/>
</dbReference>
<evidence type="ECO:0000313" key="1">
    <source>
        <dbReference type="EMBL" id="KAK9319093.1"/>
    </source>
</evidence>
<name>A0ACC3TD22_9ASCO</name>
<dbReference type="EMBL" id="MU970230">
    <property type="protein sequence ID" value="KAK9319093.1"/>
    <property type="molecule type" value="Genomic_DNA"/>
</dbReference>
<protein>
    <submittedName>
        <fullName evidence="1">JmjC domain, hydroxylase-domain-containing protein</fullName>
    </submittedName>
</protein>
<comment type="caution">
    <text evidence="1">The sequence shown here is derived from an EMBL/GenBank/DDBJ whole genome shotgun (WGS) entry which is preliminary data.</text>
</comment>
<sequence>MMSCLVQSSPQRTPSLPSTNQNQQLQQFANPVDVPEREQLPISQAPTGRPVVPSVSDNQRTLVALTNQSSTSATTVAELPAYKTPLDNRMSISNLVTSEPVTPILSTPSQPCVESVQPTLPPSFNNSTSAIVAQSEPSLTIQSPVSGSGPALDELFSDDDIIVPESSAIGPNQSHSEFEEGVKEEEEDDDDDDDEEEEEEDDGEPIEPSHYYGGTVPVFRPTMDQFRSFPKFIKRIDNYGMKVGIVKVIPPPEWTAALPAVTEKLKEIRIRHPIIQHINGSQGVFSQTNIEKQRSYTLPQWRKVTEESDHQPPARRGERRKGADSKARMNVRKRPRTMSSAEDSSVAWAQASDPTQKPKRRNGELSAQEVAEFEDFDYRFNASEFTPERCEELERIYWKTITYNNPMYGADMLGSLFTDATKEWNVSHLDNILNDIGVDLPGVNTAYLYFGMWKSTFSWHVEDMDLYSINYLHFGAPKQWYSISQKDEKRFFNIMRSEWPDEYKKCKEFLRHKTFLVSPKYLADRGIKVNKLVHNQGEFVITFPFGYHSGYNLGYNCAESVNFASERWLQIGAKAKKCKCISDAVDIDVQDLAYRLKMKRRLARRMKREMEQKQSNENIAADSDNKEGPSAVSGEPENIAKPHEEPAVGAAPRELSDIEAASGTLAAESSNGWNDRQHSLADISDIVPHSSHDWKKGIPNNSTTIGIVE</sequence>
<reference evidence="2" key="1">
    <citation type="journal article" date="2024" name="Front. Bioeng. Biotechnol.">
        <title>Genome-scale model development and genomic sequencing of the oleaginous clade Lipomyces.</title>
        <authorList>
            <person name="Czajka J.J."/>
            <person name="Han Y."/>
            <person name="Kim J."/>
            <person name="Mondo S.J."/>
            <person name="Hofstad B.A."/>
            <person name="Robles A."/>
            <person name="Haridas S."/>
            <person name="Riley R."/>
            <person name="LaButti K."/>
            <person name="Pangilinan J."/>
            <person name="Andreopoulos W."/>
            <person name="Lipzen A."/>
            <person name="Yan J."/>
            <person name="Wang M."/>
            <person name="Ng V."/>
            <person name="Grigoriev I.V."/>
            <person name="Spatafora J.W."/>
            <person name="Magnuson J.K."/>
            <person name="Baker S.E."/>
            <person name="Pomraning K.R."/>
        </authorList>
    </citation>
    <scope>NUCLEOTIDE SEQUENCE [LARGE SCALE GENOMIC DNA]</scope>
    <source>
        <strain evidence="2">CBS 10300</strain>
    </source>
</reference>
<organism evidence="1 2">
    <name type="scientific">Lipomyces orientalis</name>
    <dbReference type="NCBI Taxonomy" id="1233043"/>
    <lineage>
        <taxon>Eukaryota</taxon>
        <taxon>Fungi</taxon>
        <taxon>Dikarya</taxon>
        <taxon>Ascomycota</taxon>
        <taxon>Saccharomycotina</taxon>
        <taxon>Lipomycetes</taxon>
        <taxon>Lipomycetales</taxon>
        <taxon>Lipomycetaceae</taxon>
        <taxon>Lipomyces</taxon>
    </lineage>
</organism>
<gene>
    <name evidence="1" type="ORF">V1517DRAFT_333672</name>
</gene>